<dbReference type="AlphaFoldDB" id="A0A940Y6P0"/>
<accession>A0A940Y6P0</accession>
<dbReference type="RefSeq" id="WP_210852007.1">
    <property type="nucleotide sequence ID" value="NZ_JAGQDD010000002.1"/>
</dbReference>
<dbReference type="EMBL" id="JAGQDD010000002">
    <property type="protein sequence ID" value="MBQ0929758.1"/>
    <property type="molecule type" value="Genomic_DNA"/>
</dbReference>
<evidence type="ECO:0000313" key="1">
    <source>
        <dbReference type="EMBL" id="MBQ0929758.1"/>
    </source>
</evidence>
<name>A0A940Y6P0_9BURK</name>
<proteinExistence type="predicted"/>
<gene>
    <name evidence="1" type="ORF">KAK03_04600</name>
</gene>
<sequence length="268" mass="28894">MPWQKDLATGDLLATQKGLAQALQRTTDQKERLNILGALRSIAEVGGRTGQLTPEQVVGGPGAWDTAIDAGAFGGSNGSVPPGISRAPRYSGPTNRSAFRAYEEEGMGPEHNAAQFEKLRDDLRAQSRPGYRFSVQADGAQRYTYGSLNQGHGIDGYLSPDGVLRLEVQASPSPTTRFNMGTGTEMFEGMMAKFGPENVQQINGTWSRSSGLTSNLDSFEANFARTGDKFEAAAQTWTGQRAASYGFIPVKVDITSDGPRVIFRRPPQ</sequence>
<keyword evidence="2" id="KW-1185">Reference proteome</keyword>
<organism evidence="1 2">
    <name type="scientific">Ideonella alba</name>
    <dbReference type="NCBI Taxonomy" id="2824118"/>
    <lineage>
        <taxon>Bacteria</taxon>
        <taxon>Pseudomonadati</taxon>
        <taxon>Pseudomonadota</taxon>
        <taxon>Betaproteobacteria</taxon>
        <taxon>Burkholderiales</taxon>
        <taxon>Sphaerotilaceae</taxon>
        <taxon>Ideonella</taxon>
    </lineage>
</organism>
<dbReference type="Proteomes" id="UP000676246">
    <property type="component" value="Unassembled WGS sequence"/>
</dbReference>
<evidence type="ECO:0000313" key="2">
    <source>
        <dbReference type="Proteomes" id="UP000676246"/>
    </source>
</evidence>
<reference evidence="1 2" key="1">
    <citation type="submission" date="2021-04" db="EMBL/GenBank/DDBJ databases">
        <title>The genome sequence of Ideonella sp. 3Y2.</title>
        <authorList>
            <person name="Liu Y."/>
        </authorList>
    </citation>
    <scope>NUCLEOTIDE SEQUENCE [LARGE SCALE GENOMIC DNA]</scope>
    <source>
        <strain evidence="1 2">3Y2</strain>
    </source>
</reference>
<comment type="caution">
    <text evidence="1">The sequence shown here is derived from an EMBL/GenBank/DDBJ whole genome shotgun (WGS) entry which is preliminary data.</text>
</comment>
<protein>
    <submittedName>
        <fullName evidence="1">Uncharacterized protein</fullName>
    </submittedName>
</protein>